<dbReference type="EMBL" id="CAJVPM010001499">
    <property type="protein sequence ID" value="CAG8467955.1"/>
    <property type="molecule type" value="Genomic_DNA"/>
</dbReference>
<comment type="caution">
    <text evidence="1">The sequence shown here is derived from an EMBL/GenBank/DDBJ whole genome shotgun (WGS) entry which is preliminary data.</text>
</comment>
<name>A0ACA9KEI7_9GLOM</name>
<evidence type="ECO:0000313" key="2">
    <source>
        <dbReference type="Proteomes" id="UP000789860"/>
    </source>
</evidence>
<gene>
    <name evidence="1" type="ORF">SCALOS_LOCUS1902</name>
</gene>
<accession>A0ACA9KEI7</accession>
<reference evidence="1" key="1">
    <citation type="submission" date="2021-06" db="EMBL/GenBank/DDBJ databases">
        <authorList>
            <person name="Kallberg Y."/>
            <person name="Tangrot J."/>
            <person name="Rosling A."/>
        </authorList>
    </citation>
    <scope>NUCLEOTIDE SEQUENCE</scope>
    <source>
        <strain evidence="1">AU212A</strain>
    </source>
</reference>
<evidence type="ECO:0000313" key="1">
    <source>
        <dbReference type="EMBL" id="CAG8467955.1"/>
    </source>
</evidence>
<keyword evidence="2" id="KW-1185">Reference proteome</keyword>
<proteinExistence type="predicted"/>
<protein>
    <submittedName>
        <fullName evidence="1">11154_t:CDS:1</fullName>
    </submittedName>
</protein>
<sequence length="1324" mass="152258">MTQRRPSNAYPWFQRKLRVTNPFPRFGHSTSDVAVNNELFIFGGNFQGQATNEVFVIETSTLNVLNFVTSGDVPPPRTGHTHVNMGSNMIGPLPSGRHGHSVTMIGTKMYIYGGQSEDRYLNDFIVFDMEKYNSSSASWEFIVPKGLTPPGRTAHITCAYGDKIYMFGGMDDERCYNDMWCYDIHDNTWTQLSCVGFIPYPRKYHSATIVDGIIYVFGGVNSEGQETNDLTSFQISTQRWFMFQNMGPSPSPRYLHTMSATNEKIFVFGGDSKKSLKSDEDWIIHVLDTSRIKYPNKEQQMSSQQQIPQQQIPQQQFPQQQIPQQQIPQQQIPPQQTMSSFSTPLSSPVTPQTFLQRTQQMSPQQMSPQQMSPQQMSPQQEFIPHSGFTSPQLQTMDPLEIDNSRPIKVLQNMRQGSIPRTQNPDNRGPPLEHVIHMERQQSNSSVDSFQRQTPPIISRQPLTNLEHQRNNSNSSPRSFQRKRISTDGTYYPVTPAIMRYPRPAPKPPTGYIMQPHLFGNSSGIFQNTIYQNQYYPNTNSYIESNISSPTIPTEGYTRISDTVDHSSSNLMNIEYNEFMKELEQRDNIIQIMSKREIWLKTELSLAKKIGYTIDNIELDNDYDSLKIDLNQLLDNTDQNSEKFSLLLNIIKIKQELTKSKATIINQAQIASQKITDSERIRTAALQEAAYFKAKLSALKNQSKSDLIILETERSEELEKTAEEAENSHAKSLIELASLHKRATLAESELREIKNQLLNSNIELKKFQNLNDKSQLQINSLQQSIDNLKITLEKSNSAMITASERATESETLWKQAQQDITNLEKESAGLRSQLDVRMRDLSRSAAKSDELEKMLERERKENSAIREMMNDGVNKLLNNSLLDDNSIKSSNDNSNLIQLEQEIIVLKNINEESQKSANEATNSLVDAKVKIMQMESIIMKSRVENTSLQRQLAEISDEVIRIKGKLTEKERILEEKSRILEDTEVKLGMMRDVMSERGILDDGSGNSSVDRIKELVAQCQKLEAMHANDQNDLKSSIKKYQEALKKVQEAENKSKTLEEELDQTIKNSVENDYNTAMHYVQGTEKMLRRLKDELQKSKTEGMKYKTQLESLQKRNEELEEKLQDVQNRTSVSIGARESKIHEFANKQLELQREDFKKEISEIQEKLDQSLEEKKALEIKYKQNKEEYDEILSLNDMLNQQLDDALRNLNNQGWTKQKEILEDQNKELERKLLDSENRITILLDQMENIKDDKDIKSPRDSNLINALTDELDELKSHWKVENKESIDSRWSQLPNEKINIVTPSTMDEYENMIDNLEKAAINRNTN</sequence>
<dbReference type="Proteomes" id="UP000789860">
    <property type="component" value="Unassembled WGS sequence"/>
</dbReference>
<organism evidence="1 2">
    <name type="scientific">Scutellospora calospora</name>
    <dbReference type="NCBI Taxonomy" id="85575"/>
    <lineage>
        <taxon>Eukaryota</taxon>
        <taxon>Fungi</taxon>
        <taxon>Fungi incertae sedis</taxon>
        <taxon>Mucoromycota</taxon>
        <taxon>Glomeromycotina</taxon>
        <taxon>Glomeromycetes</taxon>
        <taxon>Diversisporales</taxon>
        <taxon>Gigasporaceae</taxon>
        <taxon>Scutellospora</taxon>
    </lineage>
</organism>